<keyword evidence="2" id="KW-0378">Hydrolase</keyword>
<evidence type="ECO:0000256" key="2">
    <source>
        <dbReference type="ARBA" id="ARBA00022801"/>
    </source>
</evidence>
<evidence type="ECO:0000256" key="3">
    <source>
        <dbReference type="ARBA" id="ARBA00022963"/>
    </source>
</evidence>
<gene>
    <name evidence="6" type="ORF">SEMRO_586_G171180.1</name>
</gene>
<dbReference type="InterPro" id="IPR029058">
    <property type="entry name" value="AB_hydrolase_fold"/>
</dbReference>
<dbReference type="Proteomes" id="UP001153069">
    <property type="component" value="Unassembled WGS sequence"/>
</dbReference>
<feature type="chain" id="PRO_5040178886" description="1-alkyl-2-acetylglycerophosphocholine esterase" evidence="5">
    <location>
        <begin position="21"/>
        <end position="489"/>
    </location>
</feature>
<keyword evidence="7" id="KW-1185">Reference proteome</keyword>
<evidence type="ECO:0000256" key="4">
    <source>
        <dbReference type="ARBA" id="ARBA00023098"/>
    </source>
</evidence>
<comment type="caution">
    <text evidence="6">The sequence shown here is derived from an EMBL/GenBank/DDBJ whole genome shotgun (WGS) entry which is preliminary data.</text>
</comment>
<dbReference type="AlphaFoldDB" id="A0A9N8E771"/>
<dbReference type="Gene3D" id="3.40.50.1820">
    <property type="entry name" value="alpha/beta hydrolase"/>
    <property type="match status" value="1"/>
</dbReference>
<dbReference type="PANTHER" id="PTHR10272">
    <property type="entry name" value="PLATELET-ACTIVATING FACTOR ACETYLHYDROLASE"/>
    <property type="match status" value="1"/>
</dbReference>
<dbReference type="SUPFAM" id="SSF53474">
    <property type="entry name" value="alpha/beta-Hydrolases"/>
    <property type="match status" value="1"/>
</dbReference>
<evidence type="ECO:0000313" key="7">
    <source>
        <dbReference type="Proteomes" id="UP001153069"/>
    </source>
</evidence>
<reference evidence="6" key="1">
    <citation type="submission" date="2020-06" db="EMBL/GenBank/DDBJ databases">
        <authorList>
            <consortium name="Plant Systems Biology data submission"/>
        </authorList>
    </citation>
    <scope>NUCLEOTIDE SEQUENCE</scope>
    <source>
        <strain evidence="6">D6</strain>
    </source>
</reference>
<evidence type="ECO:0000256" key="5">
    <source>
        <dbReference type="SAM" id="SignalP"/>
    </source>
</evidence>
<protein>
    <recommendedName>
        <fullName evidence="1">1-alkyl-2-acetylglycerophosphocholine esterase</fullName>
        <ecNumber evidence="1">3.1.1.47</ecNumber>
    </recommendedName>
</protein>
<dbReference type="GO" id="GO:0016042">
    <property type="term" value="P:lipid catabolic process"/>
    <property type="evidence" value="ECO:0007669"/>
    <property type="project" value="UniProtKB-KW"/>
</dbReference>
<organism evidence="6 7">
    <name type="scientific">Seminavis robusta</name>
    <dbReference type="NCBI Taxonomy" id="568900"/>
    <lineage>
        <taxon>Eukaryota</taxon>
        <taxon>Sar</taxon>
        <taxon>Stramenopiles</taxon>
        <taxon>Ochrophyta</taxon>
        <taxon>Bacillariophyta</taxon>
        <taxon>Bacillariophyceae</taxon>
        <taxon>Bacillariophycidae</taxon>
        <taxon>Naviculales</taxon>
        <taxon>Naviculaceae</taxon>
        <taxon>Seminavis</taxon>
    </lineage>
</organism>
<keyword evidence="3" id="KW-0442">Lipid degradation</keyword>
<keyword evidence="5" id="KW-0732">Signal</keyword>
<dbReference type="PANTHER" id="PTHR10272:SF0">
    <property type="entry name" value="PLATELET-ACTIVATING FACTOR ACETYLHYDROLASE"/>
    <property type="match status" value="1"/>
</dbReference>
<name>A0A9N8E771_9STRA</name>
<feature type="signal peptide" evidence="5">
    <location>
        <begin position="1"/>
        <end position="20"/>
    </location>
</feature>
<evidence type="ECO:0000313" key="6">
    <source>
        <dbReference type="EMBL" id="CAB9513350.1"/>
    </source>
</evidence>
<accession>A0A9N8E771</accession>
<dbReference type="EMBL" id="CAICTM010000585">
    <property type="protein sequence ID" value="CAB9513350.1"/>
    <property type="molecule type" value="Genomic_DNA"/>
</dbReference>
<proteinExistence type="predicted"/>
<dbReference type="EC" id="3.1.1.47" evidence="1"/>
<sequence length="489" mass="52951">MKFNILGVFLLSTAVSFVWSQEAVQLPETEGPYVTGVNDFEFTRPVDPQEGDLTDSGTDSQTRRLMARVWYPICRKDPMNEEGCSDAGSALGRRRLYFEVGEAEATVPAGLNAFSYFQNLSAAETQSYLDAAPLLVEQGPFPVLIYSTGATGWVSSNTVLLQELASHGMIAVSLAHTGGLTGVQFPNGDVIPIDDDYVEALQENNGLRSTDTAPMNSSDLGVRFEGEKQFLQDGRGLAKYNLQWVNDEIALANYMEETARTNSSSLFGQLLGSNNNSISSLVYIGGSFGGGAAAVAAHKDPRANCAINMDGVGQSLDVFDASLRVPLLLFVTSTTLKGNYFENEFFYEPVQSMGSDPKIFRIKISEMTHTDFYDVIYGPEDVRQAFGGGTLDGMLIHDMLQSYFLGFITTTCLGDGNWTLETTFQQFPNTAEVVDVSYVSEWWAASESPPPAAGPTSMSLEDSSATTPTGIISSLLTATSLLAALLTWE</sequence>
<dbReference type="OrthoDB" id="2363873at2759"/>
<evidence type="ECO:0000256" key="1">
    <source>
        <dbReference type="ARBA" id="ARBA00013201"/>
    </source>
</evidence>
<keyword evidence="4" id="KW-0443">Lipid metabolism</keyword>
<dbReference type="GO" id="GO:0003847">
    <property type="term" value="F:1-alkyl-2-acetylglycerophosphocholine esterase activity"/>
    <property type="evidence" value="ECO:0007669"/>
    <property type="project" value="UniProtKB-EC"/>
</dbReference>